<name>A0A7S4PPR1_9EUKA</name>
<dbReference type="InterPro" id="IPR023093">
    <property type="entry name" value="ScpA-like_C"/>
</dbReference>
<feature type="domain" description="Rad21/Rec8-like protein C-terminal eukaryotic" evidence="1">
    <location>
        <begin position="101"/>
        <end position="138"/>
    </location>
</feature>
<sequence length="139" mass="14921">MFAEELKAGIVVGKPDAPADVSSTLVPPLPDEEEAMLPEFGGNAFSPMQQFGDTGFPEYPMADTDMTSRYEVREQMSGALLDNLKKNASADGNIAFGAMMQAESKKVAAQSFGDLLALISTGEVTVQQRKPFDEILITV</sequence>
<accession>A0A7S4PPR1</accession>
<gene>
    <name evidence="2" type="ORF">NAES01612_LOCUS26306</name>
</gene>
<proteinExistence type="predicted"/>
<organism evidence="2">
    <name type="scientific">Paramoeba aestuarina</name>
    <dbReference type="NCBI Taxonomy" id="180227"/>
    <lineage>
        <taxon>Eukaryota</taxon>
        <taxon>Amoebozoa</taxon>
        <taxon>Discosea</taxon>
        <taxon>Flabellinia</taxon>
        <taxon>Dactylopodida</taxon>
        <taxon>Paramoebidae</taxon>
        <taxon>Paramoeba</taxon>
    </lineage>
</organism>
<dbReference type="SUPFAM" id="SSF46785">
    <property type="entry name" value="Winged helix' DNA-binding domain"/>
    <property type="match status" value="1"/>
</dbReference>
<dbReference type="InterPro" id="IPR036390">
    <property type="entry name" value="WH_DNA-bd_sf"/>
</dbReference>
<evidence type="ECO:0000313" key="2">
    <source>
        <dbReference type="EMBL" id="CAE2341234.1"/>
    </source>
</evidence>
<dbReference type="InterPro" id="IPR006909">
    <property type="entry name" value="Rad21/Rec8_C_eu"/>
</dbReference>
<protein>
    <recommendedName>
        <fullName evidence="1">Rad21/Rec8-like protein C-terminal eukaryotic domain-containing protein</fullName>
    </recommendedName>
</protein>
<evidence type="ECO:0000259" key="1">
    <source>
        <dbReference type="Pfam" id="PF04824"/>
    </source>
</evidence>
<dbReference type="EMBL" id="HBKR01040354">
    <property type="protein sequence ID" value="CAE2341234.1"/>
    <property type="molecule type" value="Transcribed_RNA"/>
</dbReference>
<reference evidence="2" key="1">
    <citation type="submission" date="2021-01" db="EMBL/GenBank/DDBJ databases">
        <authorList>
            <person name="Corre E."/>
            <person name="Pelletier E."/>
            <person name="Niang G."/>
            <person name="Scheremetjew M."/>
            <person name="Finn R."/>
            <person name="Kale V."/>
            <person name="Holt S."/>
            <person name="Cochrane G."/>
            <person name="Meng A."/>
            <person name="Brown T."/>
            <person name="Cohen L."/>
        </authorList>
    </citation>
    <scope>NUCLEOTIDE SEQUENCE</scope>
    <source>
        <strain evidence="2">SoJaBio B1-5/56/2</strain>
    </source>
</reference>
<dbReference type="Pfam" id="PF04824">
    <property type="entry name" value="Rad21_Rec8"/>
    <property type="match status" value="1"/>
</dbReference>
<dbReference type="Gene3D" id="1.10.10.580">
    <property type="entry name" value="Structural maintenance of chromosome 1. Chain E"/>
    <property type="match status" value="1"/>
</dbReference>
<dbReference type="AlphaFoldDB" id="A0A7S4PPR1"/>